<dbReference type="Proteomes" id="UP000179807">
    <property type="component" value="Unassembled WGS sequence"/>
</dbReference>
<protein>
    <submittedName>
        <fullName evidence="1">Uncharacterized protein</fullName>
    </submittedName>
</protein>
<comment type="caution">
    <text evidence="1">The sequence shown here is derived from an EMBL/GenBank/DDBJ whole genome shotgun (WGS) entry which is preliminary data.</text>
</comment>
<gene>
    <name evidence="1" type="ORF">TRFO_40505</name>
</gene>
<evidence type="ECO:0000313" key="2">
    <source>
        <dbReference type="Proteomes" id="UP000179807"/>
    </source>
</evidence>
<dbReference type="RefSeq" id="XP_068346355.1">
    <property type="nucleotide sequence ID" value="XM_068513246.1"/>
</dbReference>
<dbReference type="AlphaFoldDB" id="A0A1J4J1C5"/>
<keyword evidence="2" id="KW-1185">Reference proteome</keyword>
<dbReference type="GeneID" id="94847950"/>
<proteinExistence type="predicted"/>
<name>A0A1J4J1C5_9EUKA</name>
<organism evidence="1 2">
    <name type="scientific">Tritrichomonas foetus</name>
    <dbReference type="NCBI Taxonomy" id="1144522"/>
    <lineage>
        <taxon>Eukaryota</taxon>
        <taxon>Metamonada</taxon>
        <taxon>Parabasalia</taxon>
        <taxon>Tritrichomonadida</taxon>
        <taxon>Tritrichomonadidae</taxon>
        <taxon>Tritrichomonas</taxon>
    </lineage>
</organism>
<evidence type="ECO:0000313" key="1">
    <source>
        <dbReference type="EMBL" id="OHS93218.1"/>
    </source>
</evidence>
<reference evidence="1" key="1">
    <citation type="submission" date="2016-10" db="EMBL/GenBank/DDBJ databases">
        <authorList>
            <person name="Benchimol M."/>
            <person name="Almeida L.G."/>
            <person name="Vasconcelos A.T."/>
            <person name="Perreira-Neves A."/>
            <person name="Rosa I.A."/>
            <person name="Tasca T."/>
            <person name="Bogo M.R."/>
            <person name="de Souza W."/>
        </authorList>
    </citation>
    <scope>NUCLEOTIDE SEQUENCE [LARGE SCALE GENOMIC DNA]</scope>
    <source>
        <strain evidence="1">K</strain>
    </source>
</reference>
<dbReference type="VEuPathDB" id="TrichDB:TRFO_40505"/>
<dbReference type="EMBL" id="MLAK01001424">
    <property type="protein sequence ID" value="OHS93218.1"/>
    <property type="molecule type" value="Genomic_DNA"/>
</dbReference>
<dbReference type="OrthoDB" id="10259426at2759"/>
<accession>A0A1J4J1C5</accession>
<sequence>MANAKVPRIFGRQVLSAAICARKPNNKIQELPVKLTLGHGDCEVYSEDWSKCFHTFQVADGKVEQEADGLIHFTYTRTTQGQQQNNEFLIKYDRFDLINNVFNPSGEGRRGGDAGSMTIVDYNDVIQFACEAQTQQNVDKFRQYLEAQAKKRVLFLASSTEISQSLLSAIAVEFRMRFPQIEQENWTEAFEVLWFEFVAFCVSLWTQCLKAAIEPHTGPNSFEYFRRLAASIAALIAKGADVFQVDRREFLLAVRKFLDTGDPSDIPSASRAIVADVELALGNVRKRWLLQLTDLFEFTQLFSVSIAIGQAVARETKELKTLTDMLSAWALGLVNNLTRGPRIIDFRNGVEKLSVAVLQATDNQRYSPEFHCTLALWKLSELVKASD</sequence>